<evidence type="ECO:0000256" key="7">
    <source>
        <dbReference type="ARBA" id="ARBA00023170"/>
    </source>
</evidence>
<keyword evidence="7" id="KW-0675">Receptor</keyword>
<dbReference type="SUPFAM" id="SSF64356">
    <property type="entry name" value="SNARE-like"/>
    <property type="match status" value="1"/>
</dbReference>
<dbReference type="Gene3D" id="3.40.50.300">
    <property type="entry name" value="P-loop containing nucleotide triphosphate hydrolases"/>
    <property type="match status" value="1"/>
</dbReference>
<dbReference type="KEGG" id="cdep:91089248"/>
<evidence type="ECO:0000256" key="4">
    <source>
        <dbReference type="ARBA" id="ARBA00022824"/>
    </source>
</evidence>
<protein>
    <recommendedName>
        <fullName evidence="11">SRP54-type proteins GTP-binding domain-containing protein</fullName>
    </recommendedName>
</protein>
<comment type="subcellular location">
    <subcellularLocation>
        <location evidence="1">Endoplasmic reticulum membrane</location>
        <topology evidence="1">Peripheral membrane protein</topology>
        <orientation evidence="1">Cytoplasmic side</orientation>
    </subcellularLocation>
</comment>
<dbReference type="InterPro" id="IPR007222">
    <property type="entry name" value="Sig_recog_particle_rcpt_asu_N"/>
</dbReference>
<reference evidence="12" key="2">
    <citation type="journal article" date="2022" name="Elife">
        <title>Obligate sexual reproduction of a homothallic fungus closely related to the Cryptococcus pathogenic species complex.</title>
        <authorList>
            <person name="Passer A.R."/>
            <person name="Clancey S.A."/>
            <person name="Shea T."/>
            <person name="David-Palma M."/>
            <person name="Averette A.F."/>
            <person name="Boekhout T."/>
            <person name="Porcel B.M."/>
            <person name="Nowrousian M."/>
            <person name="Cuomo C.A."/>
            <person name="Sun S."/>
            <person name="Heitman J."/>
            <person name="Coelho M.A."/>
        </authorList>
    </citation>
    <scope>NUCLEOTIDE SEQUENCE</scope>
    <source>
        <strain evidence="12">CBS 7841</strain>
    </source>
</reference>
<dbReference type="AlphaFoldDB" id="A0AAJ8JWV6"/>
<evidence type="ECO:0000313" key="13">
    <source>
        <dbReference type="Proteomes" id="UP000094043"/>
    </source>
</evidence>
<dbReference type="FunFam" id="3.40.50.300:FF:000188">
    <property type="entry name" value="signal recognition particle receptor subunit alpha"/>
    <property type="match status" value="1"/>
</dbReference>
<accession>A0AAJ8JWV6</accession>
<keyword evidence="5" id="KW-0342">GTP-binding</keyword>
<reference evidence="12" key="1">
    <citation type="submission" date="2016-06" db="EMBL/GenBank/DDBJ databases">
        <authorList>
            <person name="Cuomo C."/>
            <person name="Litvintseva A."/>
            <person name="Heitman J."/>
            <person name="Chen Y."/>
            <person name="Sun S."/>
            <person name="Springer D."/>
            <person name="Dromer F."/>
            <person name="Young S."/>
            <person name="Zeng Q."/>
            <person name="Chapman S."/>
            <person name="Gujja S."/>
            <person name="Saif S."/>
            <person name="Birren B."/>
        </authorList>
    </citation>
    <scope>NUCLEOTIDE SEQUENCE</scope>
    <source>
        <strain evidence="12">CBS 7841</strain>
    </source>
</reference>
<dbReference type="RefSeq" id="XP_066070509.1">
    <property type="nucleotide sequence ID" value="XM_066214412.1"/>
</dbReference>
<evidence type="ECO:0000256" key="9">
    <source>
        <dbReference type="SAM" id="Phobius"/>
    </source>
</evidence>
<keyword evidence="13" id="KW-1185">Reference proteome</keyword>
<dbReference type="InterPro" id="IPR027417">
    <property type="entry name" value="P-loop_NTPase"/>
</dbReference>
<evidence type="ECO:0000259" key="11">
    <source>
        <dbReference type="PROSITE" id="PS00300"/>
    </source>
</evidence>
<dbReference type="SMART" id="SM00962">
    <property type="entry name" value="SRP54"/>
    <property type="match status" value="1"/>
</dbReference>
<feature type="domain" description="SRP54-type proteins GTP-binding" evidence="11">
    <location>
        <begin position="656"/>
        <end position="669"/>
    </location>
</feature>
<feature type="region of interest" description="Disordered" evidence="8">
    <location>
        <begin position="205"/>
        <end position="240"/>
    </location>
</feature>
<dbReference type="InterPro" id="IPR011012">
    <property type="entry name" value="Longin-like_dom_sf"/>
</dbReference>
<dbReference type="InterPro" id="IPR042101">
    <property type="entry name" value="SRP54_N_sf"/>
</dbReference>
<name>A0AAJ8JWV6_9TREE</name>
<proteinExistence type="inferred from homology"/>
<evidence type="ECO:0000256" key="3">
    <source>
        <dbReference type="ARBA" id="ARBA00022741"/>
    </source>
</evidence>
<dbReference type="SMART" id="SM00382">
    <property type="entry name" value="AAA"/>
    <property type="match status" value="1"/>
</dbReference>
<dbReference type="InterPro" id="IPR013822">
    <property type="entry name" value="Signal_recog_particl_SRP54_hlx"/>
</dbReference>
<keyword evidence="6 9" id="KW-0472">Membrane</keyword>
<dbReference type="InterPro" id="IPR000897">
    <property type="entry name" value="SRP54_GTPase_dom"/>
</dbReference>
<dbReference type="GO" id="GO:0005785">
    <property type="term" value="C:signal recognition particle receptor complex"/>
    <property type="evidence" value="ECO:0007669"/>
    <property type="project" value="InterPro"/>
</dbReference>
<evidence type="ECO:0000256" key="5">
    <source>
        <dbReference type="ARBA" id="ARBA00023134"/>
    </source>
</evidence>
<dbReference type="GO" id="GO:0005047">
    <property type="term" value="F:signal recognition particle binding"/>
    <property type="evidence" value="ECO:0007669"/>
    <property type="project" value="InterPro"/>
</dbReference>
<comment type="similarity">
    <text evidence="2">Belongs to the GTP-binding SRP family.</text>
</comment>
<evidence type="ECO:0000256" key="8">
    <source>
        <dbReference type="SAM" id="MobiDB-lite"/>
    </source>
</evidence>
<feature type="transmembrane region" description="Helical" evidence="9">
    <location>
        <begin position="66"/>
        <end position="87"/>
    </location>
</feature>
<keyword evidence="9" id="KW-0812">Transmembrane</keyword>
<keyword evidence="3" id="KW-0547">Nucleotide-binding</keyword>
<dbReference type="GO" id="GO:0003924">
    <property type="term" value="F:GTPase activity"/>
    <property type="evidence" value="ECO:0007669"/>
    <property type="project" value="InterPro"/>
</dbReference>
<dbReference type="PROSITE" id="PS00300">
    <property type="entry name" value="SRP54"/>
    <property type="match status" value="1"/>
</dbReference>
<dbReference type="PANTHER" id="PTHR43134">
    <property type="entry name" value="SIGNAL RECOGNITION PARTICLE RECEPTOR SUBUNIT ALPHA"/>
    <property type="match status" value="1"/>
</dbReference>
<dbReference type="SUPFAM" id="SSF52540">
    <property type="entry name" value="P-loop containing nucleoside triphosphate hydrolases"/>
    <property type="match status" value="1"/>
</dbReference>
<dbReference type="InterPro" id="IPR003593">
    <property type="entry name" value="AAA+_ATPase"/>
</dbReference>
<dbReference type="CDD" id="cd14826">
    <property type="entry name" value="SR_alpha_SRX"/>
    <property type="match status" value="1"/>
</dbReference>
<dbReference type="Pfam" id="PF02881">
    <property type="entry name" value="SRP54_N"/>
    <property type="match status" value="1"/>
</dbReference>
<feature type="region of interest" description="Disordered" evidence="8">
    <location>
        <begin position="168"/>
        <end position="189"/>
    </location>
</feature>
<dbReference type="GO" id="GO:0005525">
    <property type="term" value="F:GTP binding"/>
    <property type="evidence" value="ECO:0007669"/>
    <property type="project" value="UniProtKB-KW"/>
</dbReference>
<evidence type="ECO:0000256" key="6">
    <source>
        <dbReference type="ARBA" id="ARBA00023136"/>
    </source>
</evidence>
<organism evidence="12 13">
    <name type="scientific">Cryptococcus depauperatus CBS 7841</name>
    <dbReference type="NCBI Taxonomy" id="1295531"/>
    <lineage>
        <taxon>Eukaryota</taxon>
        <taxon>Fungi</taxon>
        <taxon>Dikarya</taxon>
        <taxon>Basidiomycota</taxon>
        <taxon>Agaricomycotina</taxon>
        <taxon>Tremellomycetes</taxon>
        <taxon>Tremellales</taxon>
        <taxon>Cryptococcaceae</taxon>
        <taxon>Cryptococcus</taxon>
    </lineage>
</organism>
<keyword evidence="4" id="KW-0256">Endoplasmic reticulum</keyword>
<feature type="signal peptide" evidence="10">
    <location>
        <begin position="1"/>
        <end position="19"/>
    </location>
</feature>
<sequence length="683" mass="73552">MTFVCGLVLWSRSFTPTFSALVSSPASPVNALIKSTFIEGKAMANGEELGVEKDGYSVRWTVENGLGLVFVVVFPALLPLTYIPTLLERTKALFLALFQPYLKHLVESLSSGGAVVLSSTAGQVLRELKEKIKQERWDKIWDRCLRNCEGVKKSRITHPKYMKAPFESTTTSDVDVSEPNTGSNTPLSAEEMAKNMQAVKARMNTGKKRGAGGGGSIREGLSASPSPSPSRKAPSSATTKLMRRWGDTPVTVQEMAALDYSTPSPAVGVQDESEHVTIDKDTLVSVDAMGKRGENGAYEVAEWDFAKLSLPKREADLPSEEEILAMGTSHSSVSTSPILDQAPSAWSNVFSRLSGSKTLTQDDLAPVLVEMEKQMMSKNVAKNIAERLCESIGAALVGKKMSGLSSVKSHVQSALSASLTHILTPKTSTDILLEIQRKRSAHLSTLSSLGKGVDAGPDPYILTFIGVNGVGKSTNLSKVCFWLLQNGLRVLIAACDTFRSGAVEQLRVHVRNLGALGEEMGQGKGKRIELFERGYGKDAAGIAKDAIAYAKQNTFDVVLIDTAGRMQDNEPLMRALAKLIMVNNPDKIIFVGEALVGNEAVDQLSKFDMSLKNFSGAGAGGATRKRGIDGIILTKFDTIDDKVGAALSMTYITGQPILFVGCGQTYTDLRQLRVNHIVQALLS</sequence>
<dbReference type="GeneID" id="91089248"/>
<dbReference type="Gene3D" id="1.20.120.140">
    <property type="entry name" value="Signal recognition particle SRP54, nucleotide-binding domain"/>
    <property type="match status" value="1"/>
</dbReference>
<evidence type="ECO:0000313" key="12">
    <source>
        <dbReference type="EMBL" id="WVN89809.1"/>
    </source>
</evidence>
<dbReference type="CDD" id="cd17876">
    <property type="entry name" value="SRalpha_C"/>
    <property type="match status" value="1"/>
</dbReference>
<dbReference type="Pfam" id="PF00448">
    <property type="entry name" value="SRP54"/>
    <property type="match status" value="1"/>
</dbReference>
<reference evidence="12" key="3">
    <citation type="submission" date="2024-01" db="EMBL/GenBank/DDBJ databases">
        <authorList>
            <person name="Coelho M.A."/>
            <person name="David-Palma M."/>
            <person name="Shea T."/>
            <person name="Sun S."/>
            <person name="Cuomo C.A."/>
            <person name="Heitman J."/>
        </authorList>
    </citation>
    <scope>NUCLEOTIDE SEQUENCE</scope>
    <source>
        <strain evidence="12">CBS 7841</strain>
    </source>
</reference>
<dbReference type="SUPFAM" id="SSF47364">
    <property type="entry name" value="Domain of the SRP/SRP receptor G-proteins"/>
    <property type="match status" value="1"/>
</dbReference>
<dbReference type="GO" id="GO:0006886">
    <property type="term" value="P:intracellular protein transport"/>
    <property type="evidence" value="ECO:0007669"/>
    <property type="project" value="InterPro"/>
</dbReference>
<feature type="chain" id="PRO_5042576782" description="SRP54-type proteins GTP-binding domain-containing protein" evidence="10">
    <location>
        <begin position="20"/>
        <end position="683"/>
    </location>
</feature>
<feature type="compositionally biased region" description="Low complexity" evidence="8">
    <location>
        <begin position="218"/>
        <end position="237"/>
    </location>
</feature>
<dbReference type="PANTHER" id="PTHR43134:SF1">
    <property type="entry name" value="SIGNAL RECOGNITION PARTICLE RECEPTOR SUBUNIT ALPHA"/>
    <property type="match status" value="1"/>
</dbReference>
<feature type="compositionally biased region" description="Polar residues" evidence="8">
    <location>
        <begin position="168"/>
        <end position="187"/>
    </location>
</feature>
<keyword evidence="9" id="KW-1133">Transmembrane helix</keyword>
<dbReference type="GO" id="GO:0006614">
    <property type="term" value="P:SRP-dependent cotranslational protein targeting to membrane"/>
    <property type="evidence" value="ECO:0007669"/>
    <property type="project" value="InterPro"/>
</dbReference>
<gene>
    <name evidence="12" type="ORF">L203_105039</name>
</gene>
<dbReference type="InterPro" id="IPR036225">
    <property type="entry name" value="SRP/SRP_N"/>
</dbReference>
<dbReference type="EMBL" id="CP143789">
    <property type="protein sequence ID" value="WVN89809.1"/>
    <property type="molecule type" value="Genomic_DNA"/>
</dbReference>
<evidence type="ECO:0000256" key="2">
    <source>
        <dbReference type="ARBA" id="ARBA00008531"/>
    </source>
</evidence>
<evidence type="ECO:0000256" key="10">
    <source>
        <dbReference type="SAM" id="SignalP"/>
    </source>
</evidence>
<dbReference type="Pfam" id="PF04086">
    <property type="entry name" value="SRP-alpha_N"/>
    <property type="match status" value="1"/>
</dbReference>
<dbReference type="Proteomes" id="UP000094043">
    <property type="component" value="Chromosome 6"/>
</dbReference>
<dbReference type="Gene3D" id="3.30.450.60">
    <property type="match status" value="1"/>
</dbReference>
<evidence type="ECO:0000256" key="1">
    <source>
        <dbReference type="ARBA" id="ARBA00004397"/>
    </source>
</evidence>
<keyword evidence="10" id="KW-0732">Signal</keyword>